<protein>
    <submittedName>
        <fullName evidence="2">Uncharacterized protein</fullName>
    </submittedName>
</protein>
<keyword evidence="3" id="KW-1185">Reference proteome</keyword>
<dbReference type="EMBL" id="CM026425">
    <property type="protein sequence ID" value="KAG0576371.1"/>
    <property type="molecule type" value="Genomic_DNA"/>
</dbReference>
<sequence>MNVNTSICGRFMLLVMLGSCCRDVPADAKTLPEYGYRVADLQWVGNLVRRKGKVCGHRVHPKNLQRIVFDSGKVACFFARSCICCCSATST</sequence>
<reference evidence="2" key="1">
    <citation type="submission" date="2020-06" db="EMBL/GenBank/DDBJ databases">
        <title>WGS assembly of Ceratodon purpureus strain R40.</title>
        <authorList>
            <person name="Carey S.B."/>
            <person name="Jenkins J."/>
            <person name="Shu S."/>
            <person name="Lovell J.T."/>
            <person name="Sreedasyam A."/>
            <person name="Maumus F."/>
            <person name="Tiley G.P."/>
            <person name="Fernandez-Pozo N."/>
            <person name="Barry K."/>
            <person name="Chen C."/>
            <person name="Wang M."/>
            <person name="Lipzen A."/>
            <person name="Daum C."/>
            <person name="Saski C.A."/>
            <person name="Payton A.C."/>
            <person name="Mcbreen J.C."/>
            <person name="Conrad R.E."/>
            <person name="Kollar L.M."/>
            <person name="Olsson S."/>
            <person name="Huttunen S."/>
            <person name="Landis J.B."/>
            <person name="Wickett N.J."/>
            <person name="Johnson M.G."/>
            <person name="Rensing S.A."/>
            <person name="Grimwood J."/>
            <person name="Schmutz J."/>
            <person name="Mcdaniel S.F."/>
        </authorList>
    </citation>
    <scope>NUCLEOTIDE SEQUENCE</scope>
    <source>
        <strain evidence="2">R40</strain>
    </source>
</reference>
<proteinExistence type="predicted"/>
<organism evidence="2 3">
    <name type="scientific">Ceratodon purpureus</name>
    <name type="common">Fire moss</name>
    <name type="synonym">Dicranum purpureum</name>
    <dbReference type="NCBI Taxonomy" id="3225"/>
    <lineage>
        <taxon>Eukaryota</taxon>
        <taxon>Viridiplantae</taxon>
        <taxon>Streptophyta</taxon>
        <taxon>Embryophyta</taxon>
        <taxon>Bryophyta</taxon>
        <taxon>Bryophytina</taxon>
        <taxon>Bryopsida</taxon>
        <taxon>Dicranidae</taxon>
        <taxon>Pseudoditrichales</taxon>
        <taxon>Ditrichaceae</taxon>
        <taxon>Ceratodon</taxon>
    </lineage>
</organism>
<name>A0A8T0I0C9_CERPU</name>
<dbReference type="Proteomes" id="UP000822688">
    <property type="component" value="Chromosome 5"/>
</dbReference>
<accession>A0A8T0I0C9</accession>
<feature type="signal peptide" evidence="1">
    <location>
        <begin position="1"/>
        <end position="28"/>
    </location>
</feature>
<dbReference type="AlphaFoldDB" id="A0A8T0I0C9"/>
<evidence type="ECO:0000313" key="3">
    <source>
        <dbReference type="Proteomes" id="UP000822688"/>
    </source>
</evidence>
<evidence type="ECO:0000313" key="2">
    <source>
        <dbReference type="EMBL" id="KAG0576371.1"/>
    </source>
</evidence>
<gene>
    <name evidence="2" type="ORF">KC19_5G074700</name>
</gene>
<comment type="caution">
    <text evidence="2">The sequence shown here is derived from an EMBL/GenBank/DDBJ whole genome shotgun (WGS) entry which is preliminary data.</text>
</comment>
<feature type="chain" id="PRO_5035831263" evidence="1">
    <location>
        <begin position="29"/>
        <end position="91"/>
    </location>
</feature>
<keyword evidence="1" id="KW-0732">Signal</keyword>
<evidence type="ECO:0000256" key="1">
    <source>
        <dbReference type="SAM" id="SignalP"/>
    </source>
</evidence>